<dbReference type="InterPro" id="IPR001841">
    <property type="entry name" value="Znf_RING"/>
</dbReference>
<dbReference type="Pfam" id="PF13639">
    <property type="entry name" value="zf-RING_2"/>
    <property type="match status" value="1"/>
</dbReference>
<dbReference type="HOGENOM" id="CLU_039460_0_1_1"/>
<evidence type="ECO:0000256" key="9">
    <source>
        <dbReference type="PROSITE-ProRule" id="PRU00175"/>
    </source>
</evidence>
<feature type="region of interest" description="Disordered" evidence="10">
    <location>
        <begin position="70"/>
        <end position="110"/>
    </location>
</feature>
<proteinExistence type="predicted"/>
<keyword evidence="4 9" id="KW-0863">Zinc-finger</keyword>
<evidence type="ECO:0000256" key="6">
    <source>
        <dbReference type="ARBA" id="ARBA00022833"/>
    </source>
</evidence>
<keyword evidence="6" id="KW-0862">Zinc</keyword>
<name>D8S8U2_SELML</name>
<dbReference type="PROSITE" id="PS50089">
    <property type="entry name" value="ZF_RING_2"/>
    <property type="match status" value="1"/>
</dbReference>
<evidence type="ECO:0000313" key="13">
    <source>
        <dbReference type="EMBL" id="EFJ19091.1"/>
    </source>
</evidence>
<dbReference type="InterPro" id="IPR017907">
    <property type="entry name" value="Znf_RING_CS"/>
</dbReference>
<dbReference type="GO" id="GO:0008270">
    <property type="term" value="F:zinc ion binding"/>
    <property type="evidence" value="ECO:0007669"/>
    <property type="project" value="UniProtKB-KW"/>
</dbReference>
<dbReference type="EMBL" id="GL377607">
    <property type="protein sequence ID" value="EFJ19091.1"/>
    <property type="molecule type" value="Genomic_DNA"/>
</dbReference>
<protein>
    <recommendedName>
        <fullName evidence="12">RING-type domain-containing protein</fullName>
    </recommendedName>
</protein>
<keyword evidence="8 11" id="KW-0472">Membrane</keyword>
<keyword evidence="14" id="KW-1185">Reference proteome</keyword>
<keyword evidence="5" id="KW-0833">Ubl conjugation pathway</keyword>
<dbReference type="GO" id="GO:0061630">
    <property type="term" value="F:ubiquitin protein ligase activity"/>
    <property type="evidence" value="ECO:0000318"/>
    <property type="project" value="GO_Central"/>
</dbReference>
<gene>
    <name evidence="13" type="ORF">SELMODRAFT_271403</name>
</gene>
<dbReference type="GO" id="GO:1904294">
    <property type="term" value="P:positive regulation of ERAD pathway"/>
    <property type="evidence" value="ECO:0007669"/>
    <property type="project" value="InterPro"/>
</dbReference>
<dbReference type="PROSITE" id="PS00518">
    <property type="entry name" value="ZF_RING_1"/>
    <property type="match status" value="1"/>
</dbReference>
<sequence>MESSNPAPSLSSSSHAQLPARISSLLPASFSRISSLLEVSGLLRGAPQELGPMNRDRDESGGAEVSIRIIADSGSPRESGSGRPRAADSIVQDEQSGSDRELETEESTTIATAAGDREAVRYDFQHLAKWVEQILPFSILLLVVFIRQHLQGFLVTLWISAIMIKANSLLRKQTSLRGERKTYILVVLAAFLIQHVEGIYWWYRADALWRPLVLLPPKDIPNFADAFFNIVLNDTMVRLSAMAFKCGVLIYYKKGRGRNYRWQGQILTLTEYVVLLYRTVIPGPVWYRFFLNKEYGSLFSSLTTGLYLTFKVTSVLEKVQKFATAVRSILRREVQYGTYATHEEVLAVGDLCAICQEKMHAPISLLCKHVFCEDCVSEWFERERTCPLCRSVVKSSELRSFGDGSTSLFVQLF</sequence>
<dbReference type="InParanoid" id="D8S8U2"/>
<dbReference type="OMA" id="VELHCKH"/>
<dbReference type="Proteomes" id="UP000001514">
    <property type="component" value="Unassembled WGS sequence"/>
</dbReference>
<dbReference type="AlphaFoldDB" id="D8S8U2"/>
<evidence type="ECO:0000256" key="10">
    <source>
        <dbReference type="SAM" id="MobiDB-lite"/>
    </source>
</evidence>
<keyword evidence="7 11" id="KW-1133">Transmembrane helix</keyword>
<keyword evidence="3" id="KW-0479">Metal-binding</keyword>
<evidence type="ECO:0000256" key="3">
    <source>
        <dbReference type="ARBA" id="ARBA00022723"/>
    </source>
</evidence>
<evidence type="ECO:0000256" key="5">
    <source>
        <dbReference type="ARBA" id="ARBA00022786"/>
    </source>
</evidence>
<evidence type="ECO:0000256" key="7">
    <source>
        <dbReference type="ARBA" id="ARBA00022989"/>
    </source>
</evidence>
<evidence type="ECO:0000259" key="12">
    <source>
        <dbReference type="PROSITE" id="PS50089"/>
    </source>
</evidence>
<keyword evidence="2 11" id="KW-0812">Transmembrane</keyword>
<feature type="transmembrane region" description="Helical" evidence="11">
    <location>
        <begin position="182"/>
        <end position="203"/>
    </location>
</feature>
<dbReference type="FunCoup" id="D8S8U2">
    <property type="interactions" value="3459"/>
</dbReference>
<dbReference type="KEGG" id="smo:SELMODRAFT_271403"/>
<dbReference type="CDD" id="cd16532">
    <property type="entry name" value="RING-HC_RNFT1-like"/>
    <property type="match status" value="1"/>
</dbReference>
<organism evidence="14">
    <name type="scientific">Selaginella moellendorffii</name>
    <name type="common">Spikemoss</name>
    <dbReference type="NCBI Taxonomy" id="88036"/>
    <lineage>
        <taxon>Eukaryota</taxon>
        <taxon>Viridiplantae</taxon>
        <taxon>Streptophyta</taxon>
        <taxon>Embryophyta</taxon>
        <taxon>Tracheophyta</taxon>
        <taxon>Lycopodiopsida</taxon>
        <taxon>Selaginellales</taxon>
        <taxon>Selaginellaceae</taxon>
        <taxon>Selaginella</taxon>
    </lineage>
</organism>
<evidence type="ECO:0000313" key="14">
    <source>
        <dbReference type="Proteomes" id="UP000001514"/>
    </source>
</evidence>
<feature type="transmembrane region" description="Helical" evidence="11">
    <location>
        <begin position="152"/>
        <end position="170"/>
    </location>
</feature>
<dbReference type="eggNOG" id="KOG0802">
    <property type="taxonomic scope" value="Eukaryota"/>
</dbReference>
<feature type="domain" description="RING-type" evidence="12">
    <location>
        <begin position="352"/>
        <end position="390"/>
    </location>
</feature>
<dbReference type="SMART" id="SM00184">
    <property type="entry name" value="RING"/>
    <property type="match status" value="1"/>
</dbReference>
<dbReference type="PANTHER" id="PTHR15860:SF0">
    <property type="entry name" value="LP20373P"/>
    <property type="match status" value="1"/>
</dbReference>
<evidence type="ECO:0000256" key="11">
    <source>
        <dbReference type="SAM" id="Phobius"/>
    </source>
</evidence>
<evidence type="ECO:0000256" key="1">
    <source>
        <dbReference type="ARBA" id="ARBA00004141"/>
    </source>
</evidence>
<feature type="transmembrane region" description="Helical" evidence="11">
    <location>
        <begin position="235"/>
        <end position="252"/>
    </location>
</feature>
<dbReference type="InterPro" id="IPR044235">
    <property type="entry name" value="RNFT1/2"/>
</dbReference>
<accession>D8S8U2</accession>
<evidence type="ECO:0000256" key="8">
    <source>
        <dbReference type="ARBA" id="ARBA00023136"/>
    </source>
</evidence>
<dbReference type="Gene3D" id="3.30.40.10">
    <property type="entry name" value="Zinc/RING finger domain, C3HC4 (zinc finger)"/>
    <property type="match status" value="1"/>
</dbReference>
<feature type="compositionally biased region" description="Low complexity" evidence="10">
    <location>
        <begin position="73"/>
        <end position="84"/>
    </location>
</feature>
<evidence type="ECO:0000256" key="4">
    <source>
        <dbReference type="ARBA" id="ARBA00022771"/>
    </source>
</evidence>
<comment type="subcellular location">
    <subcellularLocation>
        <location evidence="1">Membrane</location>
        <topology evidence="1">Multi-pass membrane protein</topology>
    </subcellularLocation>
</comment>
<evidence type="ECO:0000256" key="2">
    <source>
        <dbReference type="ARBA" id="ARBA00022692"/>
    </source>
</evidence>
<dbReference type="GO" id="GO:0016020">
    <property type="term" value="C:membrane"/>
    <property type="evidence" value="ECO:0007669"/>
    <property type="project" value="UniProtKB-SubCell"/>
</dbReference>
<dbReference type="Gramene" id="EFJ19091">
    <property type="protein sequence ID" value="EFJ19091"/>
    <property type="gene ID" value="SELMODRAFT_271403"/>
</dbReference>
<dbReference type="SUPFAM" id="SSF57850">
    <property type="entry name" value="RING/U-box"/>
    <property type="match status" value="1"/>
</dbReference>
<dbReference type="eggNOG" id="KOG4638">
    <property type="taxonomic scope" value="Eukaryota"/>
</dbReference>
<dbReference type="PANTHER" id="PTHR15860">
    <property type="entry name" value="UNCHARACTERIZED RING FINGER-CONTAINING PROTEIN"/>
    <property type="match status" value="1"/>
</dbReference>
<reference evidence="13 14" key="1">
    <citation type="journal article" date="2011" name="Science">
        <title>The Selaginella genome identifies genetic changes associated with the evolution of vascular plants.</title>
        <authorList>
            <person name="Banks J.A."/>
            <person name="Nishiyama T."/>
            <person name="Hasebe M."/>
            <person name="Bowman J.L."/>
            <person name="Gribskov M."/>
            <person name="dePamphilis C."/>
            <person name="Albert V.A."/>
            <person name="Aono N."/>
            <person name="Aoyama T."/>
            <person name="Ambrose B.A."/>
            <person name="Ashton N.W."/>
            <person name="Axtell M.J."/>
            <person name="Barker E."/>
            <person name="Barker M.S."/>
            <person name="Bennetzen J.L."/>
            <person name="Bonawitz N.D."/>
            <person name="Chapple C."/>
            <person name="Cheng C."/>
            <person name="Correa L.G."/>
            <person name="Dacre M."/>
            <person name="DeBarry J."/>
            <person name="Dreyer I."/>
            <person name="Elias M."/>
            <person name="Engstrom E.M."/>
            <person name="Estelle M."/>
            <person name="Feng L."/>
            <person name="Finet C."/>
            <person name="Floyd S.K."/>
            <person name="Frommer W.B."/>
            <person name="Fujita T."/>
            <person name="Gramzow L."/>
            <person name="Gutensohn M."/>
            <person name="Harholt J."/>
            <person name="Hattori M."/>
            <person name="Heyl A."/>
            <person name="Hirai T."/>
            <person name="Hiwatashi Y."/>
            <person name="Ishikawa M."/>
            <person name="Iwata M."/>
            <person name="Karol K.G."/>
            <person name="Koehler B."/>
            <person name="Kolukisaoglu U."/>
            <person name="Kubo M."/>
            <person name="Kurata T."/>
            <person name="Lalonde S."/>
            <person name="Li K."/>
            <person name="Li Y."/>
            <person name="Litt A."/>
            <person name="Lyons E."/>
            <person name="Manning G."/>
            <person name="Maruyama T."/>
            <person name="Michael T.P."/>
            <person name="Mikami K."/>
            <person name="Miyazaki S."/>
            <person name="Morinaga S."/>
            <person name="Murata T."/>
            <person name="Mueller-Roeber B."/>
            <person name="Nelson D.R."/>
            <person name="Obara M."/>
            <person name="Oguri Y."/>
            <person name="Olmstead R.G."/>
            <person name="Onodera N."/>
            <person name="Petersen B.L."/>
            <person name="Pils B."/>
            <person name="Prigge M."/>
            <person name="Rensing S.A."/>
            <person name="Riano-Pachon D.M."/>
            <person name="Roberts A.W."/>
            <person name="Sato Y."/>
            <person name="Scheller H.V."/>
            <person name="Schulz B."/>
            <person name="Schulz C."/>
            <person name="Shakirov E.V."/>
            <person name="Shibagaki N."/>
            <person name="Shinohara N."/>
            <person name="Shippen D.E."/>
            <person name="Soerensen I."/>
            <person name="Sotooka R."/>
            <person name="Sugimoto N."/>
            <person name="Sugita M."/>
            <person name="Sumikawa N."/>
            <person name="Tanurdzic M."/>
            <person name="Theissen G."/>
            <person name="Ulvskov P."/>
            <person name="Wakazuki S."/>
            <person name="Weng J.K."/>
            <person name="Willats W.W."/>
            <person name="Wipf D."/>
            <person name="Wolf P.G."/>
            <person name="Yang L."/>
            <person name="Zimmer A.D."/>
            <person name="Zhu Q."/>
            <person name="Mitros T."/>
            <person name="Hellsten U."/>
            <person name="Loque D."/>
            <person name="Otillar R."/>
            <person name="Salamov A."/>
            <person name="Schmutz J."/>
            <person name="Shapiro H."/>
            <person name="Lindquist E."/>
            <person name="Lucas S."/>
            <person name="Rokhsar D."/>
            <person name="Grigoriev I.V."/>
        </authorList>
    </citation>
    <scope>NUCLEOTIDE SEQUENCE [LARGE SCALE GENOMIC DNA]</scope>
</reference>
<dbReference type="InterPro" id="IPR013083">
    <property type="entry name" value="Znf_RING/FYVE/PHD"/>
</dbReference>
<dbReference type="OrthoDB" id="9049620at2759"/>